<keyword evidence="1" id="KW-1133">Transmembrane helix</keyword>
<dbReference type="Proteomes" id="UP000196052">
    <property type="component" value="Unassembled WGS sequence"/>
</dbReference>
<evidence type="ECO:0000313" key="2">
    <source>
        <dbReference type="EMBL" id="SCC54871.1"/>
    </source>
</evidence>
<accession>A0A1C4FHA2</accession>
<gene>
    <name evidence="2" type="ORF">BC05F1_04407</name>
</gene>
<evidence type="ECO:0000256" key="1">
    <source>
        <dbReference type="SAM" id="Phobius"/>
    </source>
</evidence>
<reference evidence="3" key="1">
    <citation type="submission" date="2016-08" db="EMBL/GenBank/DDBJ databases">
        <authorList>
            <person name="Loux V."/>
            <person name="Rue O."/>
        </authorList>
    </citation>
    <scope>NUCLEOTIDE SEQUENCE [LARGE SCALE GENOMIC DNA]</scope>
    <source>
        <strain evidence="3">INRA Bc05-F1</strain>
    </source>
</reference>
<feature type="transmembrane region" description="Helical" evidence="1">
    <location>
        <begin position="6"/>
        <end position="23"/>
    </location>
</feature>
<keyword evidence="1" id="KW-0812">Transmembrane</keyword>
<name>A0A1C4FHA2_9BACI</name>
<dbReference type="AlphaFoldDB" id="A0A1C4FHA2"/>
<proteinExistence type="predicted"/>
<dbReference type="EMBL" id="FMBE01000014">
    <property type="protein sequence ID" value="SCC54871.1"/>
    <property type="molecule type" value="Genomic_DNA"/>
</dbReference>
<organism evidence="2 3">
    <name type="scientific">Bacillus wiedmannii</name>
    <dbReference type="NCBI Taxonomy" id="1890302"/>
    <lineage>
        <taxon>Bacteria</taxon>
        <taxon>Bacillati</taxon>
        <taxon>Bacillota</taxon>
        <taxon>Bacilli</taxon>
        <taxon>Bacillales</taxon>
        <taxon>Bacillaceae</taxon>
        <taxon>Bacillus</taxon>
        <taxon>Bacillus cereus group</taxon>
    </lineage>
</organism>
<protein>
    <submittedName>
        <fullName evidence="2">Uncharacterized protein</fullName>
    </submittedName>
</protein>
<sequence>MIIENVSTIGALIFLFLMIYLATDPNEVSLLTISAYFVGMWFAPTH</sequence>
<dbReference type="RefSeq" id="WP_179196645.1">
    <property type="nucleotide sequence ID" value="NZ_FMBE01000014.1"/>
</dbReference>
<evidence type="ECO:0000313" key="3">
    <source>
        <dbReference type="Proteomes" id="UP000196052"/>
    </source>
</evidence>
<keyword evidence="1" id="KW-0472">Membrane</keyword>